<evidence type="ECO:0000313" key="10">
    <source>
        <dbReference type="Proteomes" id="UP001346149"/>
    </source>
</evidence>
<organism evidence="9 10">
    <name type="scientific">Trapa natans</name>
    <name type="common">Water chestnut</name>
    <dbReference type="NCBI Taxonomy" id="22666"/>
    <lineage>
        <taxon>Eukaryota</taxon>
        <taxon>Viridiplantae</taxon>
        <taxon>Streptophyta</taxon>
        <taxon>Embryophyta</taxon>
        <taxon>Tracheophyta</taxon>
        <taxon>Spermatophyta</taxon>
        <taxon>Magnoliopsida</taxon>
        <taxon>eudicotyledons</taxon>
        <taxon>Gunneridae</taxon>
        <taxon>Pentapetalae</taxon>
        <taxon>rosids</taxon>
        <taxon>malvids</taxon>
        <taxon>Myrtales</taxon>
        <taxon>Lythraceae</taxon>
        <taxon>Trapa</taxon>
    </lineage>
</organism>
<dbReference type="PANTHER" id="PTHR45675">
    <property type="entry name" value="MYB TRANSCRIPTION FACTOR-RELATED-RELATED"/>
    <property type="match status" value="1"/>
</dbReference>
<dbReference type="AlphaFoldDB" id="A0AAN7LED9"/>
<dbReference type="CDD" id="cd00167">
    <property type="entry name" value="SANT"/>
    <property type="match status" value="1"/>
</dbReference>
<keyword evidence="3" id="KW-0805">Transcription regulation</keyword>
<comment type="subcellular location">
    <subcellularLocation>
        <location evidence="1">Nucleus</location>
    </subcellularLocation>
</comment>
<dbReference type="GO" id="GO:0003700">
    <property type="term" value="F:DNA-binding transcription factor activity"/>
    <property type="evidence" value="ECO:0007669"/>
    <property type="project" value="InterPro"/>
</dbReference>
<dbReference type="Gene3D" id="1.10.10.60">
    <property type="entry name" value="Homeodomain-like"/>
    <property type="match status" value="1"/>
</dbReference>
<dbReference type="InterPro" id="IPR009057">
    <property type="entry name" value="Homeodomain-like_sf"/>
</dbReference>
<dbReference type="PROSITE" id="PS51294">
    <property type="entry name" value="HTH_MYB"/>
    <property type="match status" value="1"/>
</dbReference>
<evidence type="ECO:0000259" key="7">
    <source>
        <dbReference type="PROSITE" id="PS50090"/>
    </source>
</evidence>
<keyword evidence="2" id="KW-0677">Repeat</keyword>
<evidence type="ECO:0000256" key="4">
    <source>
        <dbReference type="ARBA" id="ARBA00023125"/>
    </source>
</evidence>
<evidence type="ECO:0000313" key="9">
    <source>
        <dbReference type="EMBL" id="KAK4786463.1"/>
    </source>
</evidence>
<dbReference type="SUPFAM" id="SSF46689">
    <property type="entry name" value="Homeodomain-like"/>
    <property type="match status" value="1"/>
</dbReference>
<keyword evidence="5" id="KW-0804">Transcription</keyword>
<dbReference type="InterPro" id="IPR044676">
    <property type="entry name" value="EOBI/EOBII-like_plant"/>
</dbReference>
<dbReference type="GO" id="GO:0005634">
    <property type="term" value="C:nucleus"/>
    <property type="evidence" value="ECO:0007669"/>
    <property type="project" value="UniProtKB-SubCell"/>
</dbReference>
<protein>
    <submittedName>
        <fullName evidence="9">Uncharacterized protein</fullName>
    </submittedName>
</protein>
<sequence>MRTVHEEIRKGPWTEQEDFQLVCFVGLFGDRRWDFIAKVSGLKVAGDNNRLVFFEWHPFLMKCALPPPSPSSNCSSASSNPTTVSIPLIETGKEILYDTEWHIPASNDQKSNQMEKYEVIYSMDDIWKEIALTEGKYINPEFGAYVGVGCDFSCPPVSSPSWEYSSDTLWQLDDEDKIFPSMGGRRRRIERLKPKLKPLLHVLGLGPNMATRVLDILWAEAARGTFTYVLPPLRLRLGLQPKRVLMMNLASYFNRWVLHRGRASGGMFLFWTWGHSFSDMLSKQTETCGKITCCHSETRLREAQRAWAALALLQGMN</sequence>
<comment type="caution">
    <text evidence="9">The sequence shown here is derived from an EMBL/GenBank/DDBJ whole genome shotgun (WGS) entry which is preliminary data.</text>
</comment>
<evidence type="ECO:0000256" key="1">
    <source>
        <dbReference type="ARBA" id="ARBA00004123"/>
    </source>
</evidence>
<dbReference type="GO" id="GO:0043565">
    <property type="term" value="F:sequence-specific DNA binding"/>
    <property type="evidence" value="ECO:0007669"/>
    <property type="project" value="InterPro"/>
</dbReference>
<dbReference type="PANTHER" id="PTHR45675:SF7">
    <property type="entry name" value="TRANSCRIPTION FACTOR MYB48"/>
    <property type="match status" value="1"/>
</dbReference>
<evidence type="ECO:0000256" key="2">
    <source>
        <dbReference type="ARBA" id="ARBA00022737"/>
    </source>
</evidence>
<feature type="domain" description="Myb-like" evidence="7">
    <location>
        <begin position="5"/>
        <end position="60"/>
    </location>
</feature>
<dbReference type="PROSITE" id="PS50090">
    <property type="entry name" value="MYB_LIKE"/>
    <property type="match status" value="1"/>
</dbReference>
<evidence type="ECO:0000256" key="5">
    <source>
        <dbReference type="ARBA" id="ARBA00023163"/>
    </source>
</evidence>
<evidence type="ECO:0000256" key="6">
    <source>
        <dbReference type="ARBA" id="ARBA00023242"/>
    </source>
</evidence>
<dbReference type="InterPro" id="IPR017930">
    <property type="entry name" value="Myb_dom"/>
</dbReference>
<keyword evidence="6" id="KW-0539">Nucleus</keyword>
<accession>A0AAN7LED9</accession>
<evidence type="ECO:0000256" key="3">
    <source>
        <dbReference type="ARBA" id="ARBA00023015"/>
    </source>
</evidence>
<dbReference type="Proteomes" id="UP001346149">
    <property type="component" value="Unassembled WGS sequence"/>
</dbReference>
<keyword evidence="10" id="KW-1185">Reference proteome</keyword>
<evidence type="ECO:0000259" key="8">
    <source>
        <dbReference type="PROSITE" id="PS51294"/>
    </source>
</evidence>
<feature type="domain" description="HTH myb-type" evidence="8">
    <location>
        <begin position="5"/>
        <end position="41"/>
    </location>
</feature>
<dbReference type="InterPro" id="IPR001005">
    <property type="entry name" value="SANT/Myb"/>
</dbReference>
<proteinExistence type="predicted"/>
<keyword evidence="4" id="KW-0238">DNA-binding</keyword>
<dbReference type="EMBL" id="JAXQNO010000013">
    <property type="protein sequence ID" value="KAK4786463.1"/>
    <property type="molecule type" value="Genomic_DNA"/>
</dbReference>
<reference evidence="9 10" key="1">
    <citation type="journal article" date="2023" name="Hortic Res">
        <title>Pangenome of water caltrop reveals structural variations and asymmetric subgenome divergence after allopolyploidization.</title>
        <authorList>
            <person name="Zhang X."/>
            <person name="Chen Y."/>
            <person name="Wang L."/>
            <person name="Yuan Y."/>
            <person name="Fang M."/>
            <person name="Shi L."/>
            <person name="Lu R."/>
            <person name="Comes H.P."/>
            <person name="Ma Y."/>
            <person name="Chen Y."/>
            <person name="Huang G."/>
            <person name="Zhou Y."/>
            <person name="Zheng Z."/>
            <person name="Qiu Y."/>
        </authorList>
    </citation>
    <scope>NUCLEOTIDE SEQUENCE [LARGE SCALE GENOMIC DNA]</scope>
    <source>
        <strain evidence="9">F231</strain>
    </source>
</reference>
<dbReference type="Pfam" id="PF00249">
    <property type="entry name" value="Myb_DNA-binding"/>
    <property type="match status" value="1"/>
</dbReference>
<gene>
    <name evidence="9" type="ORF">SAY86_003152</name>
</gene>
<name>A0AAN7LED9_TRANT</name>